<keyword evidence="3" id="KW-1185">Reference proteome</keyword>
<protein>
    <submittedName>
        <fullName evidence="2">Uncharacterized protein</fullName>
    </submittedName>
</protein>
<evidence type="ECO:0000256" key="1">
    <source>
        <dbReference type="SAM" id="Phobius"/>
    </source>
</evidence>
<dbReference type="HOGENOM" id="CLU_543878_0_0_6"/>
<organism evidence="2 3">
    <name type="scientific">Reinekea blandensis MED297</name>
    <dbReference type="NCBI Taxonomy" id="314283"/>
    <lineage>
        <taxon>Bacteria</taxon>
        <taxon>Pseudomonadati</taxon>
        <taxon>Pseudomonadota</taxon>
        <taxon>Gammaproteobacteria</taxon>
        <taxon>Oceanospirillales</taxon>
        <taxon>Saccharospirillaceae</taxon>
        <taxon>Reinekea</taxon>
    </lineage>
</organism>
<feature type="transmembrane region" description="Helical" evidence="1">
    <location>
        <begin position="120"/>
        <end position="141"/>
    </location>
</feature>
<dbReference type="AlphaFoldDB" id="A4BKF3"/>
<dbReference type="EMBL" id="AAOE01000044">
    <property type="protein sequence ID" value="EAR07400.1"/>
    <property type="molecule type" value="Genomic_DNA"/>
</dbReference>
<keyword evidence="1" id="KW-1133">Transmembrane helix</keyword>
<name>A4BKF3_9GAMM</name>
<keyword evidence="1" id="KW-0812">Transmembrane</keyword>
<feature type="transmembrane region" description="Helical" evidence="1">
    <location>
        <begin position="191"/>
        <end position="213"/>
    </location>
</feature>
<evidence type="ECO:0000313" key="2">
    <source>
        <dbReference type="EMBL" id="EAR07400.1"/>
    </source>
</evidence>
<sequence>MIGFRLSSVVHNNVAFFWLTLGVALFWSIAPANMGPVISVVQRMTSLSSLFMLLAIYVFSVWRLKDVGRDRFATAFVLLIILFIAACLSKETAVLLPGYILILEFLIRKVGPSKPAYYRYFVLSTSVIYLISILAINVYYFQSDSEWFVRDFTAVDRILSQLVIIPIYAAKLLTLRVTGTGLMVGHSDLEIWFSTINVLYAAVFWFVLVLLLVKGPLFLKGCMLWFINGHLLESVAVPLELYFEHRNYIASIGLYSAVAYGLYITYDRSRKLAYVAILIAMLLSLNVFFNNRISYTEIEYAAVSAVENPYSSRAWNNYIQELVSMNLDDKVILAADNLPSKSRERVKFILGCRNDQEEFDISKILGHPIDASYISFVRAVIENTENGLCAADIDDLARVIQIDLNEVQAKSYIKSVLYSELAFIYSVKRDLNKTMQSIDSAIALYPNSSYYKQKAQWALSAGLDSIAIEALKAALDAPSRCKYWTKPCDLEIQQSLNAIVK</sequence>
<feature type="transmembrane region" description="Helical" evidence="1">
    <location>
        <begin position="44"/>
        <end position="64"/>
    </location>
</feature>
<feature type="transmembrane region" description="Helical" evidence="1">
    <location>
        <begin position="76"/>
        <end position="100"/>
    </location>
</feature>
<feature type="transmembrane region" description="Helical" evidence="1">
    <location>
        <begin position="162"/>
        <end position="185"/>
    </location>
</feature>
<feature type="transmembrane region" description="Helical" evidence="1">
    <location>
        <begin position="272"/>
        <end position="289"/>
    </location>
</feature>
<evidence type="ECO:0000313" key="3">
    <source>
        <dbReference type="Proteomes" id="UP000005953"/>
    </source>
</evidence>
<feature type="transmembrane region" description="Helical" evidence="1">
    <location>
        <begin position="248"/>
        <end position="265"/>
    </location>
</feature>
<dbReference type="Proteomes" id="UP000005953">
    <property type="component" value="Unassembled WGS sequence"/>
</dbReference>
<accession>A4BKF3</accession>
<comment type="caution">
    <text evidence="2">The sequence shown here is derived from an EMBL/GenBank/DDBJ whole genome shotgun (WGS) entry which is preliminary data.</text>
</comment>
<gene>
    <name evidence="2" type="ORF">MED297_03467</name>
</gene>
<keyword evidence="1" id="KW-0472">Membrane</keyword>
<proteinExistence type="predicted"/>
<dbReference type="STRING" id="314283.MED297_03467"/>
<reference evidence="2 3" key="1">
    <citation type="submission" date="2006-02" db="EMBL/GenBank/DDBJ databases">
        <authorList>
            <person name="Pinhassi J."/>
            <person name="Pedros-Alio C."/>
            <person name="Ferriera S."/>
            <person name="Johnson J."/>
            <person name="Kravitz S."/>
            <person name="Halpern A."/>
            <person name="Remington K."/>
            <person name="Beeson K."/>
            <person name="Tran B."/>
            <person name="Rogers Y.-H."/>
            <person name="Friedman R."/>
            <person name="Venter J.C."/>
        </authorList>
    </citation>
    <scope>NUCLEOTIDE SEQUENCE [LARGE SCALE GENOMIC DNA]</scope>
    <source>
        <strain evidence="2 3">MED297</strain>
    </source>
</reference>